<gene>
    <name evidence="2" type="ordered locus">CNE_BB1p02800</name>
</gene>
<accession>F8GWC9</accession>
<dbReference type="AlphaFoldDB" id="F8GWC9"/>
<dbReference type="GO" id="GO:0003677">
    <property type="term" value="F:DNA binding"/>
    <property type="evidence" value="ECO:0007669"/>
    <property type="project" value="InterPro"/>
</dbReference>
<dbReference type="InterPro" id="IPR028978">
    <property type="entry name" value="Chorismate_lyase_/UTRA_dom_sf"/>
</dbReference>
<dbReference type="GO" id="GO:0006355">
    <property type="term" value="P:regulation of DNA-templated transcription"/>
    <property type="evidence" value="ECO:0007669"/>
    <property type="project" value="InterPro"/>
</dbReference>
<dbReference type="HOGENOM" id="CLU_2600177_0_0_4"/>
<dbReference type="Proteomes" id="UP000006798">
    <property type="component" value="Plasmid pBB1"/>
</dbReference>
<dbReference type="GeneID" id="34312019"/>
<keyword evidence="2" id="KW-0614">Plasmid</keyword>
<dbReference type="RefSeq" id="WP_013958760.1">
    <property type="nucleotide sequence ID" value="NC_015727.1"/>
</dbReference>
<geneLocation type="plasmid" evidence="2 3">
    <name>pBB1</name>
</geneLocation>
<sequence length="79" mass="8641">MVSAIIESERGMAIDEIRQIVTAVVISEPLADRLGVAARSAGLHLVRHYKRAGKILEISGTIYPADRVSVAFQLKRNIV</sequence>
<protein>
    <submittedName>
        <fullName evidence="2">Transcriptional regulator GntR family</fullName>
    </submittedName>
</protein>
<dbReference type="EMBL" id="CP002879">
    <property type="protein sequence ID" value="AEI81704.1"/>
    <property type="molecule type" value="Genomic_DNA"/>
</dbReference>
<evidence type="ECO:0000313" key="3">
    <source>
        <dbReference type="Proteomes" id="UP000006798"/>
    </source>
</evidence>
<dbReference type="Gene3D" id="3.40.1410.10">
    <property type="entry name" value="Chorismate lyase-like"/>
    <property type="match status" value="1"/>
</dbReference>
<dbReference type="InterPro" id="IPR011663">
    <property type="entry name" value="UTRA"/>
</dbReference>
<dbReference type="KEGG" id="cnc:CNE_BB1p02800"/>
<reference evidence="2 3" key="1">
    <citation type="journal article" date="2011" name="J. Bacteriol.">
        <title>Complete genome sequence of the type strain Cupriavidus necator N-1.</title>
        <authorList>
            <person name="Poehlein A."/>
            <person name="Kusian B."/>
            <person name="Friedrich B."/>
            <person name="Daniel R."/>
            <person name="Bowien B."/>
        </authorList>
    </citation>
    <scope>NUCLEOTIDE SEQUENCE [LARGE SCALE GENOMIC DNA]</scope>
    <source>
        <strain evidence="3">ATCC 43291 / DSM 13513 / CCUG 52238 / LMG 8453 / N-1</strain>
        <plasmid evidence="2 3">pBB1</plasmid>
    </source>
</reference>
<dbReference type="Pfam" id="PF07702">
    <property type="entry name" value="UTRA"/>
    <property type="match status" value="1"/>
</dbReference>
<proteinExistence type="predicted"/>
<dbReference type="SUPFAM" id="SSF64288">
    <property type="entry name" value="Chorismate lyase-like"/>
    <property type="match status" value="1"/>
</dbReference>
<evidence type="ECO:0000259" key="1">
    <source>
        <dbReference type="Pfam" id="PF07702"/>
    </source>
</evidence>
<feature type="domain" description="UbiC transcription regulator-associated" evidence="1">
    <location>
        <begin position="4"/>
        <end position="68"/>
    </location>
</feature>
<organism evidence="2 3">
    <name type="scientific">Cupriavidus necator (strain ATCC 43291 / DSM 13513 / CCUG 52238 / LMG 8453 / N-1)</name>
    <name type="common">Ralstonia eutropha</name>
    <dbReference type="NCBI Taxonomy" id="1042878"/>
    <lineage>
        <taxon>Bacteria</taxon>
        <taxon>Pseudomonadati</taxon>
        <taxon>Pseudomonadota</taxon>
        <taxon>Betaproteobacteria</taxon>
        <taxon>Burkholderiales</taxon>
        <taxon>Burkholderiaceae</taxon>
        <taxon>Cupriavidus</taxon>
    </lineage>
</organism>
<name>F8GWC9_CUPNN</name>
<evidence type="ECO:0000313" key="2">
    <source>
        <dbReference type="EMBL" id="AEI81704.1"/>
    </source>
</evidence>